<dbReference type="AlphaFoldDB" id="A0A9P6B9P0"/>
<evidence type="ECO:0000313" key="1">
    <source>
        <dbReference type="EMBL" id="KAF9520181.1"/>
    </source>
</evidence>
<reference evidence="1" key="1">
    <citation type="journal article" date="2020" name="Nat. Commun.">
        <title>Large-scale genome sequencing of mycorrhizal fungi provides insights into the early evolution of symbiotic traits.</title>
        <authorList>
            <person name="Miyauchi S."/>
            <person name="Kiss E."/>
            <person name="Kuo A."/>
            <person name="Drula E."/>
            <person name="Kohler A."/>
            <person name="Sanchez-Garcia M."/>
            <person name="Morin E."/>
            <person name="Andreopoulos B."/>
            <person name="Barry K.W."/>
            <person name="Bonito G."/>
            <person name="Buee M."/>
            <person name="Carver A."/>
            <person name="Chen C."/>
            <person name="Cichocki N."/>
            <person name="Clum A."/>
            <person name="Culley D."/>
            <person name="Crous P.W."/>
            <person name="Fauchery L."/>
            <person name="Girlanda M."/>
            <person name="Hayes R.D."/>
            <person name="Keri Z."/>
            <person name="LaButti K."/>
            <person name="Lipzen A."/>
            <person name="Lombard V."/>
            <person name="Magnuson J."/>
            <person name="Maillard F."/>
            <person name="Murat C."/>
            <person name="Nolan M."/>
            <person name="Ohm R.A."/>
            <person name="Pangilinan J."/>
            <person name="Pereira M.F."/>
            <person name="Perotto S."/>
            <person name="Peter M."/>
            <person name="Pfister S."/>
            <person name="Riley R."/>
            <person name="Sitrit Y."/>
            <person name="Stielow J.B."/>
            <person name="Szollosi G."/>
            <person name="Zifcakova L."/>
            <person name="Stursova M."/>
            <person name="Spatafora J.W."/>
            <person name="Tedersoo L."/>
            <person name="Vaario L.M."/>
            <person name="Yamada A."/>
            <person name="Yan M."/>
            <person name="Wang P."/>
            <person name="Xu J."/>
            <person name="Bruns T."/>
            <person name="Baldrian P."/>
            <person name="Vilgalys R."/>
            <person name="Dunand C."/>
            <person name="Henrissat B."/>
            <person name="Grigoriev I.V."/>
            <person name="Hibbett D."/>
            <person name="Nagy L.G."/>
            <person name="Martin F.M."/>
        </authorList>
    </citation>
    <scope>NUCLEOTIDE SEQUENCE</scope>
    <source>
        <strain evidence="1">UP504</strain>
    </source>
</reference>
<evidence type="ECO:0000313" key="2">
    <source>
        <dbReference type="Proteomes" id="UP000886523"/>
    </source>
</evidence>
<comment type="caution">
    <text evidence="1">The sequence shown here is derived from an EMBL/GenBank/DDBJ whole genome shotgun (WGS) entry which is preliminary data.</text>
</comment>
<name>A0A9P6B9P0_9AGAM</name>
<accession>A0A9P6B9P0</accession>
<proteinExistence type="predicted"/>
<dbReference type="EMBL" id="MU128913">
    <property type="protein sequence ID" value="KAF9520181.1"/>
    <property type="molecule type" value="Genomic_DNA"/>
</dbReference>
<gene>
    <name evidence="1" type="ORF">BS47DRAFT_1357670</name>
</gene>
<dbReference type="Proteomes" id="UP000886523">
    <property type="component" value="Unassembled WGS sequence"/>
</dbReference>
<protein>
    <submittedName>
        <fullName evidence="1">Uncharacterized protein</fullName>
    </submittedName>
</protein>
<organism evidence="1 2">
    <name type="scientific">Hydnum rufescens UP504</name>
    <dbReference type="NCBI Taxonomy" id="1448309"/>
    <lineage>
        <taxon>Eukaryota</taxon>
        <taxon>Fungi</taxon>
        <taxon>Dikarya</taxon>
        <taxon>Basidiomycota</taxon>
        <taxon>Agaricomycotina</taxon>
        <taxon>Agaricomycetes</taxon>
        <taxon>Cantharellales</taxon>
        <taxon>Hydnaceae</taxon>
        <taxon>Hydnum</taxon>
    </lineage>
</organism>
<sequence>MHKYGSIIADLFVLDTDIRAKDTKSLVNLGAWLLNKWSAASERLKQAKMILKEIGIEHTMLRSQWKLQKKQQRLLHPRQSKLHGVRMVQKILELRVGQHRNQSRRDAVRAKLLKSTQTPITILNFCYPLTCSRLEVKMADRNLGRHEAMLGRVGGIAFDTLKKMKANRFFEMRMNVCALKRRLRDKLQERRFEEGRLRADYRPFVTDYSGTERRGGVFKRLANKINALINDMTVLKKSRTAPGLGHGQDEDMAPAWLCDEETRRGIVAMLEKARCKEEKCRLTWEVTAAVKWFGEEEEEIQLALLHAENPVTSYHVARRLDLHLNMGGIWHAHLDAIGFQLDWPPSLVHATMHNQAVLYSRQVRQTLSSQVTDNTPLNMKDFQWHLLKNGTPLMILTLKMMSWKHPFLIHLVKRM</sequence>
<keyword evidence="2" id="KW-1185">Reference proteome</keyword>
<dbReference type="OrthoDB" id="2976829at2759"/>